<dbReference type="InterPro" id="IPR011009">
    <property type="entry name" value="Kinase-like_dom_sf"/>
</dbReference>
<comment type="caution">
    <text evidence="2">The sequence shown here is derived from an EMBL/GenBank/DDBJ whole genome shotgun (WGS) entry which is preliminary data.</text>
</comment>
<dbReference type="InterPro" id="IPR049229">
    <property type="entry name" value="DUF6826"/>
</dbReference>
<dbReference type="AlphaFoldDB" id="A0A250XRY2"/>
<protein>
    <recommendedName>
        <fullName evidence="1">Protein kinase domain-containing protein</fullName>
    </recommendedName>
</protein>
<reference evidence="2 3" key="1">
    <citation type="submission" date="2017-08" db="EMBL/GenBank/DDBJ databases">
        <title>Acidophilic green algal genome provides insights into adaptation to an acidic environment.</title>
        <authorList>
            <person name="Hirooka S."/>
            <person name="Hirose Y."/>
            <person name="Kanesaki Y."/>
            <person name="Higuchi S."/>
            <person name="Fujiwara T."/>
            <person name="Onuma R."/>
            <person name="Era A."/>
            <person name="Ohbayashi R."/>
            <person name="Uzuka A."/>
            <person name="Nozaki H."/>
            <person name="Yoshikawa H."/>
            <person name="Miyagishima S.Y."/>
        </authorList>
    </citation>
    <scope>NUCLEOTIDE SEQUENCE [LARGE SCALE GENOMIC DNA]</scope>
    <source>
        <strain evidence="2 3">NIES-2499</strain>
    </source>
</reference>
<dbReference type="SMART" id="SM00220">
    <property type="entry name" value="S_TKc"/>
    <property type="match status" value="1"/>
</dbReference>
<evidence type="ECO:0000259" key="1">
    <source>
        <dbReference type="PROSITE" id="PS50011"/>
    </source>
</evidence>
<dbReference type="EMBL" id="BEGY01000176">
    <property type="protein sequence ID" value="GAX85550.1"/>
    <property type="molecule type" value="Genomic_DNA"/>
</dbReference>
<dbReference type="GO" id="GO:0005524">
    <property type="term" value="F:ATP binding"/>
    <property type="evidence" value="ECO:0007669"/>
    <property type="project" value="InterPro"/>
</dbReference>
<proteinExistence type="predicted"/>
<dbReference type="SUPFAM" id="SSF56112">
    <property type="entry name" value="Protein kinase-like (PK-like)"/>
    <property type="match status" value="1"/>
</dbReference>
<dbReference type="InterPro" id="IPR000719">
    <property type="entry name" value="Prot_kinase_dom"/>
</dbReference>
<dbReference type="PROSITE" id="PS50011">
    <property type="entry name" value="PROTEIN_KINASE_DOM"/>
    <property type="match status" value="1"/>
</dbReference>
<feature type="domain" description="Protein kinase" evidence="1">
    <location>
        <begin position="374"/>
        <end position="623"/>
    </location>
</feature>
<evidence type="ECO:0000313" key="3">
    <source>
        <dbReference type="Proteomes" id="UP000232323"/>
    </source>
</evidence>
<organism evidence="2 3">
    <name type="scientific">Chlamydomonas eustigma</name>
    <dbReference type="NCBI Taxonomy" id="1157962"/>
    <lineage>
        <taxon>Eukaryota</taxon>
        <taxon>Viridiplantae</taxon>
        <taxon>Chlorophyta</taxon>
        <taxon>core chlorophytes</taxon>
        <taxon>Chlorophyceae</taxon>
        <taxon>CS clade</taxon>
        <taxon>Chlamydomonadales</taxon>
        <taxon>Chlamydomonadaceae</taxon>
        <taxon>Chlamydomonas</taxon>
    </lineage>
</organism>
<dbReference type="Pfam" id="PF20713">
    <property type="entry name" value="DUF6826"/>
    <property type="match status" value="1"/>
</dbReference>
<dbReference type="Proteomes" id="UP000232323">
    <property type="component" value="Unassembled WGS sequence"/>
</dbReference>
<dbReference type="OrthoDB" id="5979581at2759"/>
<accession>A0A250XRY2</accession>
<dbReference type="Gene3D" id="1.10.510.10">
    <property type="entry name" value="Transferase(Phosphotransferase) domain 1"/>
    <property type="match status" value="1"/>
</dbReference>
<sequence length="623" mass="68150">MTDDNKPLALRWIAIFKANTSTQSDIVNMGKVANILASEKFDPEQLNDDTGVSLIDEFISPILKAAIPSMGVYAKFILALRSVLNGGDASKSKRNLSGPSYRDEIMVQMLEMRRELKRELQGEFWSSRAGALGTTSYEQYYAQKNIRTKGIDQIFPGLRSMPSIQEEHHLGTIASHSCLPPLPGKESSENNEMLPGFLKALMSLDGAEDITSSSAGTISKIKVGKFIVEDTHKKMYLGGCAPDLTLRLAGSPLCAFGTIAVIELQTGSLDNKHRGKAVKYTEELLEANPDRLFAFCLLTNTEELQVFRASRTLRTSTRASGSEFVFECSDLVSLCEATSAGSLQGWEYIVQMFKLDASSFGQVAPELTTKNEVYIATSLLGSTKNSRVYGVKDGLKACKQHMKNRKRSFDTELAVLKMIAQSGGHPSLPMLLDHDENQLLLVTEPVVTHLGGTFSFNTLKAILDALSHMHLKLKLVHRDIEPKHMGLDAQGVPCLIDVGSAASMDETTANEILSGARPYYSGTLLFASDEVLDGLESECVCVPKAAQDMVALVKSAYIMVHAGAEQSLMRCFPMNGSPEEKVTAVKSFWSTELSKETPAGNAWRELLMAQLQADLGKLLRAKD</sequence>
<name>A0A250XRY2_9CHLO</name>
<dbReference type="GO" id="GO:0004672">
    <property type="term" value="F:protein kinase activity"/>
    <property type="evidence" value="ECO:0007669"/>
    <property type="project" value="InterPro"/>
</dbReference>
<gene>
    <name evidence="2" type="ORF">CEUSTIGMA_g12965.t1</name>
</gene>
<evidence type="ECO:0000313" key="2">
    <source>
        <dbReference type="EMBL" id="GAX85550.1"/>
    </source>
</evidence>
<keyword evidence="3" id="KW-1185">Reference proteome</keyword>